<name>A0A3R7PYN0_PENVA</name>
<dbReference type="STRING" id="6689.A0A3R7PYN0"/>
<accession>A0A3R7PYN0</accession>
<feature type="region of interest" description="Disordered" evidence="2">
    <location>
        <begin position="141"/>
        <end position="248"/>
    </location>
</feature>
<evidence type="ECO:0000313" key="4">
    <source>
        <dbReference type="EMBL" id="ROT63621.1"/>
    </source>
</evidence>
<sequence>MTASQYSHHPGQDQKANKRQAAGLLEDATFADVTLTAEGKSLKAHKAVLSAMSPYFKRVLQNNPSPHPIIIMPLDMQFEDLKGIIDYIYMGEIVVPTENLSSLFKAGRVLQISGLTTVDTVGVRAPNTPLFDNVQSMHKDTSGATLSMETNQASETRLDTSRNEDANKLQSSNGSRKSRGSSAALENVSQSEKHTHKCKGANSAIVTVEAAEPSDNSNQKRPETVDLSETESFEKTPTQQQQAKGNCTVISDDDSSRCMFMTDEESQSSDFDYKYFEEQEEELDPLQIHCHTNDDPFHQSASISNGQQCDSFNFVTVKEELED</sequence>
<dbReference type="OrthoDB" id="6373967at2759"/>
<feature type="domain" description="BTB" evidence="3">
    <location>
        <begin position="31"/>
        <end position="97"/>
    </location>
</feature>
<dbReference type="CDD" id="cd18315">
    <property type="entry name" value="BTB_POZ_BAB-like"/>
    <property type="match status" value="1"/>
</dbReference>
<reference evidence="4 5" key="2">
    <citation type="submission" date="2019-01" db="EMBL/GenBank/DDBJ databases">
        <title>The decoding of complex shrimp genome reveals the adaptation for benthos swimmer, frequently molting mechanism and breeding impact on genome.</title>
        <authorList>
            <person name="Sun Y."/>
            <person name="Gao Y."/>
            <person name="Yu Y."/>
        </authorList>
    </citation>
    <scope>NUCLEOTIDE SEQUENCE [LARGE SCALE GENOMIC DNA]</scope>
    <source>
        <tissue evidence="4">Muscle</tissue>
    </source>
</reference>
<keyword evidence="5" id="KW-1185">Reference proteome</keyword>
<evidence type="ECO:0000256" key="1">
    <source>
        <dbReference type="ARBA" id="ARBA00023242"/>
    </source>
</evidence>
<evidence type="ECO:0000259" key="3">
    <source>
        <dbReference type="PROSITE" id="PS50097"/>
    </source>
</evidence>
<dbReference type="Proteomes" id="UP000283509">
    <property type="component" value="Unassembled WGS sequence"/>
</dbReference>
<dbReference type="PROSITE" id="PS50097">
    <property type="entry name" value="BTB"/>
    <property type="match status" value="1"/>
</dbReference>
<dbReference type="GO" id="GO:0005634">
    <property type="term" value="C:nucleus"/>
    <property type="evidence" value="ECO:0007669"/>
    <property type="project" value="TreeGrafter"/>
</dbReference>
<dbReference type="InterPro" id="IPR011333">
    <property type="entry name" value="SKP1/BTB/POZ_sf"/>
</dbReference>
<reference evidence="4 5" key="1">
    <citation type="submission" date="2018-04" db="EMBL/GenBank/DDBJ databases">
        <authorList>
            <person name="Zhang X."/>
            <person name="Yuan J."/>
            <person name="Li F."/>
            <person name="Xiang J."/>
        </authorList>
    </citation>
    <scope>NUCLEOTIDE SEQUENCE [LARGE SCALE GENOMIC DNA]</scope>
    <source>
        <tissue evidence="4">Muscle</tissue>
    </source>
</reference>
<evidence type="ECO:0000256" key="2">
    <source>
        <dbReference type="SAM" id="MobiDB-lite"/>
    </source>
</evidence>
<dbReference type="Gene3D" id="3.30.710.10">
    <property type="entry name" value="Potassium Channel Kv1.1, Chain A"/>
    <property type="match status" value="1"/>
</dbReference>
<dbReference type="SMART" id="SM00225">
    <property type="entry name" value="BTB"/>
    <property type="match status" value="1"/>
</dbReference>
<evidence type="ECO:0000313" key="5">
    <source>
        <dbReference type="Proteomes" id="UP000283509"/>
    </source>
</evidence>
<feature type="compositionally biased region" description="Polar residues" evidence="2">
    <location>
        <begin position="235"/>
        <end position="248"/>
    </location>
</feature>
<comment type="caution">
    <text evidence="4">The sequence shown here is derived from an EMBL/GenBank/DDBJ whole genome shotgun (WGS) entry which is preliminary data.</text>
</comment>
<dbReference type="SUPFAM" id="SSF54695">
    <property type="entry name" value="POZ domain"/>
    <property type="match status" value="1"/>
</dbReference>
<dbReference type="Pfam" id="PF00651">
    <property type="entry name" value="BTB"/>
    <property type="match status" value="1"/>
</dbReference>
<gene>
    <name evidence="4" type="ORF">C7M84_018483</name>
</gene>
<dbReference type="PANTHER" id="PTHR23110">
    <property type="entry name" value="BTB DOMAIN TRANSCRIPTION FACTOR"/>
    <property type="match status" value="1"/>
</dbReference>
<dbReference type="AlphaFoldDB" id="A0A3R7PYN0"/>
<dbReference type="PANTHER" id="PTHR23110:SF109">
    <property type="entry name" value="FI07618P-RELATED"/>
    <property type="match status" value="1"/>
</dbReference>
<dbReference type="InterPro" id="IPR051095">
    <property type="entry name" value="Dros_DevTransReg"/>
</dbReference>
<proteinExistence type="predicted"/>
<dbReference type="GO" id="GO:0006357">
    <property type="term" value="P:regulation of transcription by RNA polymerase II"/>
    <property type="evidence" value="ECO:0007669"/>
    <property type="project" value="TreeGrafter"/>
</dbReference>
<feature type="compositionally biased region" description="Basic and acidic residues" evidence="2">
    <location>
        <begin position="156"/>
        <end position="167"/>
    </location>
</feature>
<organism evidence="4 5">
    <name type="scientific">Penaeus vannamei</name>
    <name type="common">Whiteleg shrimp</name>
    <name type="synonym">Litopenaeus vannamei</name>
    <dbReference type="NCBI Taxonomy" id="6689"/>
    <lineage>
        <taxon>Eukaryota</taxon>
        <taxon>Metazoa</taxon>
        <taxon>Ecdysozoa</taxon>
        <taxon>Arthropoda</taxon>
        <taxon>Crustacea</taxon>
        <taxon>Multicrustacea</taxon>
        <taxon>Malacostraca</taxon>
        <taxon>Eumalacostraca</taxon>
        <taxon>Eucarida</taxon>
        <taxon>Decapoda</taxon>
        <taxon>Dendrobranchiata</taxon>
        <taxon>Penaeoidea</taxon>
        <taxon>Penaeidae</taxon>
        <taxon>Penaeus</taxon>
    </lineage>
</organism>
<protein>
    <submittedName>
        <fullName evidence="4">Broad-complex, isoform Z5</fullName>
    </submittedName>
</protein>
<dbReference type="InterPro" id="IPR000210">
    <property type="entry name" value="BTB/POZ_dom"/>
</dbReference>
<feature type="compositionally biased region" description="Polar residues" evidence="2">
    <location>
        <begin position="142"/>
        <end position="155"/>
    </location>
</feature>
<dbReference type="EMBL" id="QCYY01003408">
    <property type="protein sequence ID" value="ROT63621.1"/>
    <property type="molecule type" value="Genomic_DNA"/>
</dbReference>
<keyword evidence="1" id="KW-0539">Nucleus</keyword>